<evidence type="ECO:0000256" key="3">
    <source>
        <dbReference type="ARBA" id="ARBA00022448"/>
    </source>
</evidence>
<evidence type="ECO:0000256" key="5">
    <source>
        <dbReference type="ARBA" id="ARBA00022737"/>
    </source>
</evidence>
<dbReference type="Gene3D" id="1.20.1080.10">
    <property type="entry name" value="Glycerol uptake facilitator protein"/>
    <property type="match status" value="1"/>
</dbReference>
<evidence type="ECO:0000256" key="9">
    <source>
        <dbReference type="RuleBase" id="RU000477"/>
    </source>
</evidence>
<comment type="similarity">
    <text evidence="2 9">Belongs to the MIP/aquaporin (TC 1.A.8) family.</text>
</comment>
<evidence type="ECO:0000256" key="1">
    <source>
        <dbReference type="ARBA" id="ARBA00004141"/>
    </source>
</evidence>
<keyword evidence="5" id="KW-0677">Repeat</keyword>
<feature type="region of interest" description="Disordered" evidence="10">
    <location>
        <begin position="330"/>
        <end position="354"/>
    </location>
</feature>
<dbReference type="InterPro" id="IPR023271">
    <property type="entry name" value="Aquaporin-like"/>
</dbReference>
<keyword evidence="7 11" id="KW-0472">Membrane</keyword>
<feature type="compositionally biased region" description="Basic and acidic residues" evidence="10">
    <location>
        <begin position="330"/>
        <end position="339"/>
    </location>
</feature>
<accession>A0A2V1DG86</accession>
<gene>
    <name evidence="12" type="ORF">DM02DRAFT_535873</name>
</gene>
<evidence type="ECO:0000256" key="6">
    <source>
        <dbReference type="ARBA" id="ARBA00022989"/>
    </source>
</evidence>
<proteinExistence type="inferred from homology"/>
<evidence type="ECO:0000313" key="13">
    <source>
        <dbReference type="Proteomes" id="UP000244855"/>
    </source>
</evidence>
<dbReference type="PRINTS" id="PR00783">
    <property type="entry name" value="MINTRINSICP"/>
</dbReference>
<dbReference type="OrthoDB" id="3222at2759"/>
<feature type="transmembrane region" description="Helical" evidence="11">
    <location>
        <begin position="186"/>
        <end position="205"/>
    </location>
</feature>
<evidence type="ECO:0000313" key="12">
    <source>
        <dbReference type="EMBL" id="PVH96134.1"/>
    </source>
</evidence>
<feature type="transmembrane region" description="Helical" evidence="11">
    <location>
        <begin position="98"/>
        <end position="118"/>
    </location>
</feature>
<comment type="catalytic activity">
    <reaction evidence="8">
        <text>H2O(in) = H2O(out)</text>
        <dbReference type="Rhea" id="RHEA:29667"/>
        <dbReference type="ChEBI" id="CHEBI:15377"/>
    </reaction>
</comment>
<evidence type="ECO:0000256" key="2">
    <source>
        <dbReference type="ARBA" id="ARBA00006175"/>
    </source>
</evidence>
<feature type="transmembrane region" description="Helical" evidence="11">
    <location>
        <begin position="212"/>
        <end position="234"/>
    </location>
</feature>
<name>A0A2V1DG86_9PLEO</name>
<dbReference type="EMBL" id="KZ805473">
    <property type="protein sequence ID" value="PVH96134.1"/>
    <property type="molecule type" value="Genomic_DNA"/>
</dbReference>
<feature type="compositionally biased region" description="Polar residues" evidence="10">
    <location>
        <begin position="19"/>
        <end position="40"/>
    </location>
</feature>
<protein>
    <submittedName>
        <fullName evidence="12">Aquaporin-5</fullName>
    </submittedName>
</protein>
<dbReference type="InterPro" id="IPR000425">
    <property type="entry name" value="MIP"/>
</dbReference>
<evidence type="ECO:0000256" key="11">
    <source>
        <dbReference type="SAM" id="Phobius"/>
    </source>
</evidence>
<feature type="transmembrane region" description="Helical" evidence="11">
    <location>
        <begin position="144"/>
        <end position="166"/>
    </location>
</feature>
<dbReference type="Proteomes" id="UP000244855">
    <property type="component" value="Unassembled WGS sequence"/>
</dbReference>
<evidence type="ECO:0000256" key="4">
    <source>
        <dbReference type="ARBA" id="ARBA00022692"/>
    </source>
</evidence>
<dbReference type="FunFam" id="1.20.1080.10:FF:000014">
    <property type="entry name" value="Aquaporin 1"/>
    <property type="match status" value="1"/>
</dbReference>
<evidence type="ECO:0000256" key="10">
    <source>
        <dbReference type="SAM" id="MobiDB-lite"/>
    </source>
</evidence>
<keyword evidence="3 9" id="KW-0813">Transport</keyword>
<dbReference type="GO" id="GO:0005886">
    <property type="term" value="C:plasma membrane"/>
    <property type="evidence" value="ECO:0007669"/>
    <property type="project" value="TreeGrafter"/>
</dbReference>
<feature type="transmembrane region" description="Helical" evidence="11">
    <location>
        <begin position="55"/>
        <end position="78"/>
    </location>
</feature>
<feature type="region of interest" description="Disordered" evidence="10">
    <location>
        <begin position="1"/>
        <end position="43"/>
    </location>
</feature>
<feature type="transmembrane region" description="Helical" evidence="11">
    <location>
        <begin position="254"/>
        <end position="274"/>
    </location>
</feature>
<dbReference type="STRING" id="97972.A0A2V1DG86"/>
<dbReference type="PANTHER" id="PTHR19139">
    <property type="entry name" value="AQUAPORIN TRANSPORTER"/>
    <property type="match status" value="1"/>
</dbReference>
<keyword evidence="6 11" id="KW-1133">Transmembrane helix</keyword>
<dbReference type="GO" id="GO:0015250">
    <property type="term" value="F:water channel activity"/>
    <property type="evidence" value="ECO:0007669"/>
    <property type="project" value="TreeGrafter"/>
</dbReference>
<dbReference type="InterPro" id="IPR034294">
    <property type="entry name" value="Aquaporin_transptr"/>
</dbReference>
<dbReference type="AlphaFoldDB" id="A0A2V1DG86"/>
<reference evidence="12 13" key="1">
    <citation type="journal article" date="2018" name="Sci. Rep.">
        <title>Comparative genomics provides insights into the lifestyle and reveals functional heterogeneity of dark septate endophytic fungi.</title>
        <authorList>
            <person name="Knapp D.G."/>
            <person name="Nemeth J.B."/>
            <person name="Barry K."/>
            <person name="Hainaut M."/>
            <person name="Henrissat B."/>
            <person name="Johnson J."/>
            <person name="Kuo A."/>
            <person name="Lim J.H.P."/>
            <person name="Lipzen A."/>
            <person name="Nolan M."/>
            <person name="Ohm R.A."/>
            <person name="Tamas L."/>
            <person name="Grigoriev I.V."/>
            <person name="Spatafora J.W."/>
            <person name="Nagy L.G."/>
            <person name="Kovacs G.M."/>
        </authorList>
    </citation>
    <scope>NUCLEOTIDE SEQUENCE [LARGE SCALE GENOMIC DNA]</scope>
    <source>
        <strain evidence="12 13">DSE2036</strain>
    </source>
</reference>
<keyword evidence="4 9" id="KW-0812">Transmembrane</keyword>
<dbReference type="PANTHER" id="PTHR19139:SF199">
    <property type="entry name" value="MIP17260P"/>
    <property type="match status" value="1"/>
</dbReference>
<organism evidence="12 13">
    <name type="scientific">Periconia macrospinosa</name>
    <dbReference type="NCBI Taxonomy" id="97972"/>
    <lineage>
        <taxon>Eukaryota</taxon>
        <taxon>Fungi</taxon>
        <taxon>Dikarya</taxon>
        <taxon>Ascomycota</taxon>
        <taxon>Pezizomycotina</taxon>
        <taxon>Dothideomycetes</taxon>
        <taxon>Pleosporomycetidae</taxon>
        <taxon>Pleosporales</taxon>
        <taxon>Massarineae</taxon>
        <taxon>Periconiaceae</taxon>
        <taxon>Periconia</taxon>
    </lineage>
</organism>
<dbReference type="SUPFAM" id="SSF81338">
    <property type="entry name" value="Aquaporin-like"/>
    <property type="match status" value="1"/>
</dbReference>
<sequence>MSAPGKLANILPSHKSDITSEGPTSPTQLSHTTGNHSDSSPLLRRPKTVSVRNEILAAAAEFIGTFMFLFFAFGGTQVANASTAGQPDFPPPPPNTTVLLYISLIFGFSLLVNVWIFFRVSGGLLNPAVTLGLFLIGAVNPLRAALCVVAQILAGICAAAVVSAILPGPLKVSTTLVGGMSIARGLFLEMFLTSLLMFTVFMLAAEKHKATFMAPIGIGLAFFVTQLLGVYYTGGSLNPARSFGPCVVTRSFPGYHYIYWIGPIMGSLLAWGVYKLVKLVDYQTINPGQDFDDHETALFHSSSHSHNAAESERPNVVAIVAEHAVRLASREPRESRFEEQLNGTEGTSFGEGRA</sequence>
<keyword evidence="13" id="KW-1185">Reference proteome</keyword>
<dbReference type="Pfam" id="PF00230">
    <property type="entry name" value="MIP"/>
    <property type="match status" value="1"/>
</dbReference>
<evidence type="ECO:0000256" key="8">
    <source>
        <dbReference type="ARBA" id="ARBA00034651"/>
    </source>
</evidence>
<comment type="subcellular location">
    <subcellularLocation>
        <location evidence="1">Membrane</location>
        <topology evidence="1">Multi-pass membrane protein</topology>
    </subcellularLocation>
</comment>
<evidence type="ECO:0000256" key="7">
    <source>
        <dbReference type="ARBA" id="ARBA00023136"/>
    </source>
</evidence>